<evidence type="ECO:0000256" key="1">
    <source>
        <dbReference type="ARBA" id="ARBA00006432"/>
    </source>
</evidence>
<organism evidence="6 7">
    <name type="scientific">Cryobacterium levicorallinum</name>
    <dbReference type="NCBI Taxonomy" id="995038"/>
    <lineage>
        <taxon>Bacteria</taxon>
        <taxon>Bacillati</taxon>
        <taxon>Actinomycetota</taxon>
        <taxon>Actinomycetes</taxon>
        <taxon>Micrococcales</taxon>
        <taxon>Microbacteriaceae</taxon>
        <taxon>Cryobacterium</taxon>
    </lineage>
</organism>
<reference evidence="6 7" key="1">
    <citation type="submission" date="2016-10" db="EMBL/GenBank/DDBJ databases">
        <authorList>
            <person name="Varghese N."/>
            <person name="Submissions S."/>
        </authorList>
    </citation>
    <scope>NUCLEOTIDE SEQUENCE [LARGE SCALE GENOMIC DNA]</scope>
    <source>
        <strain evidence="6 7">GMCC 1.11211</strain>
    </source>
</reference>
<dbReference type="EMBL" id="FOPW01000001">
    <property type="protein sequence ID" value="SFH19160.1"/>
    <property type="molecule type" value="Genomic_DNA"/>
</dbReference>
<evidence type="ECO:0000256" key="2">
    <source>
        <dbReference type="ARBA" id="ARBA00022598"/>
    </source>
</evidence>
<evidence type="ECO:0000256" key="3">
    <source>
        <dbReference type="ARBA" id="ARBA00022832"/>
    </source>
</evidence>
<comment type="similarity">
    <text evidence="1">Belongs to the ATP-dependent AMP-binding enzyme family.</text>
</comment>
<sequence length="125" mass="13716">MIDTKTSSRNDSPLTPMRFLQRSAEVFPNKDAIVYGARRYSYLEFAQAAEELAHAIRSRITPGDRVIFLAPNIPEMLIAHYAVPLAGGVLVALNSRLAGPEVTAPAPRPCHGRNAANRRFVSICL</sequence>
<dbReference type="RefSeq" id="WP_241994678.1">
    <property type="nucleotide sequence ID" value="NZ_BKAC01000010.1"/>
</dbReference>
<keyword evidence="2" id="KW-0436">Ligase</keyword>
<gene>
    <name evidence="6" type="ORF">SAMN05216274_101272</name>
</gene>
<keyword evidence="7" id="KW-1185">Reference proteome</keyword>
<evidence type="ECO:0000256" key="4">
    <source>
        <dbReference type="ARBA" id="ARBA00023098"/>
    </source>
</evidence>
<dbReference type="SUPFAM" id="SSF56801">
    <property type="entry name" value="Acetyl-CoA synthetase-like"/>
    <property type="match status" value="1"/>
</dbReference>
<feature type="domain" description="AMP-dependent synthetase/ligase" evidence="5">
    <location>
        <begin position="20"/>
        <end position="102"/>
    </location>
</feature>
<accession>A0ABY1E9H4</accession>
<dbReference type="Proteomes" id="UP000199681">
    <property type="component" value="Unassembled WGS sequence"/>
</dbReference>
<dbReference type="Pfam" id="PF00501">
    <property type="entry name" value="AMP-binding"/>
    <property type="match status" value="1"/>
</dbReference>
<name>A0ABY1E9H4_9MICO</name>
<keyword evidence="3" id="KW-0276">Fatty acid metabolism</keyword>
<evidence type="ECO:0000259" key="5">
    <source>
        <dbReference type="Pfam" id="PF00501"/>
    </source>
</evidence>
<comment type="caution">
    <text evidence="6">The sequence shown here is derived from an EMBL/GenBank/DDBJ whole genome shotgun (WGS) entry which is preliminary data.</text>
</comment>
<dbReference type="InterPro" id="IPR000873">
    <property type="entry name" value="AMP-dep_synth/lig_dom"/>
</dbReference>
<proteinExistence type="inferred from homology"/>
<evidence type="ECO:0000313" key="6">
    <source>
        <dbReference type="EMBL" id="SFH19160.1"/>
    </source>
</evidence>
<dbReference type="PANTHER" id="PTHR43859:SF4">
    <property type="entry name" value="BUTANOATE--COA LIGASE AAE1-RELATED"/>
    <property type="match status" value="1"/>
</dbReference>
<keyword evidence="4" id="KW-0443">Lipid metabolism</keyword>
<protein>
    <submittedName>
        <fullName evidence="6">Fatty-acyl-CoA synthase</fullName>
    </submittedName>
</protein>
<dbReference type="PANTHER" id="PTHR43859">
    <property type="entry name" value="ACYL-ACTIVATING ENZYME"/>
    <property type="match status" value="1"/>
</dbReference>
<evidence type="ECO:0000313" key="7">
    <source>
        <dbReference type="Proteomes" id="UP000199681"/>
    </source>
</evidence>
<dbReference type="Gene3D" id="3.40.50.980">
    <property type="match status" value="1"/>
</dbReference>